<dbReference type="Pfam" id="PF01208">
    <property type="entry name" value="URO-D"/>
    <property type="match status" value="1"/>
</dbReference>
<dbReference type="Gene3D" id="3.20.20.210">
    <property type="match status" value="1"/>
</dbReference>
<name>A0A4R5QLW4_9PROT</name>
<comment type="caution">
    <text evidence="3">The sequence shown here is derived from an EMBL/GenBank/DDBJ whole genome shotgun (WGS) entry which is preliminary data.</text>
</comment>
<proteinExistence type="predicted"/>
<evidence type="ECO:0000313" key="3">
    <source>
        <dbReference type="EMBL" id="TDH64133.1"/>
    </source>
</evidence>
<evidence type="ECO:0000259" key="2">
    <source>
        <dbReference type="Pfam" id="PF01208"/>
    </source>
</evidence>
<feature type="region of interest" description="Disordered" evidence="1">
    <location>
        <begin position="241"/>
        <end position="313"/>
    </location>
</feature>
<reference evidence="3 4" key="1">
    <citation type="journal article" date="2016" name="J. Microbiol.">
        <title>Dankookia rubra gen. nov., sp. nov., an alphaproteobacterium isolated from sediment of a shallow stream.</title>
        <authorList>
            <person name="Kim W.H."/>
            <person name="Kim D.H."/>
            <person name="Kang K."/>
            <person name="Ahn T.Y."/>
        </authorList>
    </citation>
    <scope>NUCLEOTIDE SEQUENCE [LARGE SCALE GENOMIC DNA]</scope>
    <source>
        <strain evidence="3 4">JCM30602</strain>
    </source>
</reference>
<dbReference type="Proteomes" id="UP000295096">
    <property type="component" value="Unassembled WGS sequence"/>
</dbReference>
<evidence type="ECO:0000313" key="4">
    <source>
        <dbReference type="Proteomes" id="UP000295096"/>
    </source>
</evidence>
<feature type="compositionally biased region" description="Basic and acidic residues" evidence="1">
    <location>
        <begin position="266"/>
        <end position="276"/>
    </location>
</feature>
<feature type="domain" description="Uroporphyrinogen decarboxylase (URO-D)" evidence="2">
    <location>
        <begin position="33"/>
        <end position="213"/>
    </location>
</feature>
<evidence type="ECO:0000256" key="1">
    <source>
        <dbReference type="SAM" id="MobiDB-lite"/>
    </source>
</evidence>
<dbReference type="OrthoDB" id="7375127at2"/>
<dbReference type="InterPro" id="IPR038071">
    <property type="entry name" value="UROD/MetE-like_sf"/>
</dbReference>
<protein>
    <recommendedName>
        <fullName evidence="2">Uroporphyrinogen decarboxylase (URO-D) domain-containing protein</fullName>
    </recommendedName>
</protein>
<dbReference type="AlphaFoldDB" id="A0A4R5QLW4"/>
<keyword evidence="4" id="KW-1185">Reference proteome</keyword>
<gene>
    <name evidence="3" type="ORF">E2C06_01940</name>
</gene>
<dbReference type="GO" id="GO:0004853">
    <property type="term" value="F:uroporphyrinogen decarboxylase activity"/>
    <property type="evidence" value="ECO:0007669"/>
    <property type="project" value="InterPro"/>
</dbReference>
<dbReference type="SUPFAM" id="SSF51726">
    <property type="entry name" value="UROD/MetE-like"/>
    <property type="match status" value="1"/>
</dbReference>
<dbReference type="InterPro" id="IPR000257">
    <property type="entry name" value="Uroporphyrinogen_deCOase"/>
</dbReference>
<dbReference type="EMBL" id="SMSJ01000002">
    <property type="protein sequence ID" value="TDH64133.1"/>
    <property type="molecule type" value="Genomic_DNA"/>
</dbReference>
<dbReference type="GO" id="GO:0006779">
    <property type="term" value="P:porphyrin-containing compound biosynthetic process"/>
    <property type="evidence" value="ECO:0007669"/>
    <property type="project" value="InterPro"/>
</dbReference>
<accession>A0A4R5QLW4</accession>
<sequence>MPSGLTRTAELRPVCAAPVGPGFYRDQQAVARALVGRSGGRYPVFATVLNPFGQMRDRYGWARMAGWIAEDPAAVGAALRRVASGLAVLARDCVAEAGTAGIFFASQGVEAGRRDHAAFAALVAEPDHMILDAATAAGSCAILHACGEDLVLPRYRGYRAAAVNWDAAHSHAADGLWPGACRLPGPDLRGALLDGDAAAIRAAVRDLPRAEAGGPQLQAAACTVSSDLPFWRVRAALADEQPAHAGGDRRHETVDAQRGKQRRDRRPVFAEHEHDQAMAAGAHPDQPGEGQQQHGLEDAPKGPAIGVRLDQAA</sequence>
<feature type="compositionally biased region" description="Basic and acidic residues" evidence="1">
    <location>
        <begin position="246"/>
        <end position="258"/>
    </location>
</feature>
<organism evidence="3 4">
    <name type="scientific">Dankookia rubra</name>
    <dbReference type="NCBI Taxonomy" id="1442381"/>
    <lineage>
        <taxon>Bacteria</taxon>
        <taxon>Pseudomonadati</taxon>
        <taxon>Pseudomonadota</taxon>
        <taxon>Alphaproteobacteria</taxon>
        <taxon>Acetobacterales</taxon>
        <taxon>Roseomonadaceae</taxon>
        <taxon>Dankookia</taxon>
    </lineage>
</organism>